<evidence type="ECO:0000256" key="7">
    <source>
        <dbReference type="ARBA" id="ARBA00022958"/>
    </source>
</evidence>
<evidence type="ECO:0000256" key="4">
    <source>
        <dbReference type="ARBA" id="ARBA00022538"/>
    </source>
</evidence>
<dbReference type="KEGG" id="mph:MLP_42880"/>
<keyword evidence="7" id="KW-0630">Potassium</keyword>
<keyword evidence="10 13" id="KW-0472">Membrane</keyword>
<evidence type="ECO:0000256" key="10">
    <source>
        <dbReference type="ARBA" id="ARBA00023136"/>
    </source>
</evidence>
<dbReference type="GO" id="GO:0005267">
    <property type="term" value="F:potassium channel activity"/>
    <property type="evidence" value="ECO:0007669"/>
    <property type="project" value="UniProtKB-KW"/>
</dbReference>
<keyword evidence="8 13" id="KW-1133">Transmembrane helix</keyword>
<dbReference type="EMBL" id="AP012204">
    <property type="protein sequence ID" value="BAK37302.1"/>
    <property type="molecule type" value="Genomic_DNA"/>
</dbReference>
<keyword evidence="11" id="KW-0407">Ion channel</keyword>
<keyword evidence="9" id="KW-0406">Ion transport</keyword>
<dbReference type="Pfam" id="PF06736">
    <property type="entry name" value="TMEM175"/>
    <property type="match status" value="1"/>
</dbReference>
<comment type="catalytic activity">
    <reaction evidence="12">
        <text>K(+)(in) = K(+)(out)</text>
        <dbReference type="Rhea" id="RHEA:29463"/>
        <dbReference type="ChEBI" id="CHEBI:29103"/>
    </reaction>
</comment>
<keyword evidence="15" id="KW-1185">Reference proteome</keyword>
<evidence type="ECO:0000256" key="3">
    <source>
        <dbReference type="ARBA" id="ARBA00022448"/>
    </source>
</evidence>
<keyword evidence="5 13" id="KW-0812">Transmembrane</keyword>
<keyword evidence="4" id="KW-0633">Potassium transport</keyword>
<gene>
    <name evidence="14" type="ordered locus">MLP_42880</name>
</gene>
<dbReference type="PANTHER" id="PTHR31462">
    <property type="entry name" value="ENDOSOMAL/LYSOSOMAL POTASSIUM CHANNEL TMEM175"/>
    <property type="match status" value="1"/>
</dbReference>
<comment type="subcellular location">
    <subcellularLocation>
        <location evidence="1">Membrane</location>
        <topology evidence="1">Multi-pass membrane protein</topology>
    </subcellularLocation>
</comment>
<feature type="transmembrane region" description="Helical" evidence="13">
    <location>
        <begin position="124"/>
        <end position="146"/>
    </location>
</feature>
<evidence type="ECO:0000256" key="12">
    <source>
        <dbReference type="ARBA" id="ARBA00034430"/>
    </source>
</evidence>
<evidence type="ECO:0008006" key="16">
    <source>
        <dbReference type="Google" id="ProtNLM"/>
    </source>
</evidence>
<evidence type="ECO:0000256" key="13">
    <source>
        <dbReference type="SAM" id="Phobius"/>
    </source>
</evidence>
<feature type="transmembrane region" description="Helical" evidence="13">
    <location>
        <begin position="98"/>
        <end position="118"/>
    </location>
</feature>
<dbReference type="RefSeq" id="WP_013865136.1">
    <property type="nucleotide sequence ID" value="NC_015635.1"/>
</dbReference>
<feature type="transmembrane region" description="Helical" evidence="13">
    <location>
        <begin position="18"/>
        <end position="38"/>
    </location>
</feature>
<dbReference type="eggNOG" id="COG3548">
    <property type="taxonomic scope" value="Bacteria"/>
</dbReference>
<evidence type="ECO:0000256" key="5">
    <source>
        <dbReference type="ARBA" id="ARBA00022692"/>
    </source>
</evidence>
<dbReference type="AlphaFoldDB" id="F5XSP4"/>
<evidence type="ECO:0000313" key="14">
    <source>
        <dbReference type="EMBL" id="BAK37302.1"/>
    </source>
</evidence>
<dbReference type="GO" id="GO:0015252">
    <property type="term" value="F:proton channel activity"/>
    <property type="evidence" value="ECO:0007669"/>
    <property type="project" value="InterPro"/>
</dbReference>
<dbReference type="PANTHER" id="PTHR31462:SF5">
    <property type="entry name" value="ENDOSOMAL_LYSOSOMAL PROTON CHANNEL TMEM175"/>
    <property type="match status" value="1"/>
</dbReference>
<dbReference type="Proteomes" id="UP000007947">
    <property type="component" value="Chromosome"/>
</dbReference>
<evidence type="ECO:0000256" key="6">
    <source>
        <dbReference type="ARBA" id="ARBA00022826"/>
    </source>
</evidence>
<evidence type="ECO:0000313" key="15">
    <source>
        <dbReference type="Proteomes" id="UP000007947"/>
    </source>
</evidence>
<accession>F5XSP4</accession>
<evidence type="ECO:0000256" key="9">
    <source>
        <dbReference type="ARBA" id="ARBA00023065"/>
    </source>
</evidence>
<dbReference type="HOGENOM" id="CLU_090238_3_1_11"/>
<evidence type="ECO:0000256" key="2">
    <source>
        <dbReference type="ARBA" id="ARBA00006920"/>
    </source>
</evidence>
<name>F5XSP4_MICPN</name>
<evidence type="ECO:0000256" key="8">
    <source>
        <dbReference type="ARBA" id="ARBA00022989"/>
    </source>
</evidence>
<organism evidence="14 15">
    <name type="scientific">Microlunatus phosphovorus (strain ATCC 700054 / DSM 10555 / JCM 9379 / NBRC 101784 / NCIMB 13414 / VKM Ac-1990 / NM-1)</name>
    <dbReference type="NCBI Taxonomy" id="1032480"/>
    <lineage>
        <taxon>Bacteria</taxon>
        <taxon>Bacillati</taxon>
        <taxon>Actinomycetota</taxon>
        <taxon>Actinomycetes</taxon>
        <taxon>Propionibacteriales</taxon>
        <taxon>Propionibacteriaceae</taxon>
        <taxon>Microlunatus</taxon>
    </lineage>
</organism>
<feature type="transmembrane region" description="Helical" evidence="13">
    <location>
        <begin position="58"/>
        <end position="77"/>
    </location>
</feature>
<comment type="similarity">
    <text evidence="2">Belongs to the TMEM175 family.</text>
</comment>
<protein>
    <recommendedName>
        <fullName evidence="16">DUF1211 domain-containing protein</fullName>
    </recommendedName>
</protein>
<dbReference type="GO" id="GO:0016020">
    <property type="term" value="C:membrane"/>
    <property type="evidence" value="ECO:0007669"/>
    <property type="project" value="UniProtKB-SubCell"/>
</dbReference>
<proteinExistence type="inferred from homology"/>
<reference evidence="14 15" key="1">
    <citation type="submission" date="2011-05" db="EMBL/GenBank/DDBJ databases">
        <title>Whole genome sequence of Microlunatus phosphovorus NM-1.</title>
        <authorList>
            <person name="Hosoyama A."/>
            <person name="Sasaki K."/>
            <person name="Harada T."/>
            <person name="Igarashi R."/>
            <person name="Kawakoshi A."/>
            <person name="Sasagawa M."/>
            <person name="Fukada J."/>
            <person name="Nakamura S."/>
            <person name="Katano Y."/>
            <person name="Hanada S."/>
            <person name="Kamagata Y."/>
            <person name="Nakamura N."/>
            <person name="Yamazaki S."/>
            <person name="Fujita N."/>
        </authorList>
    </citation>
    <scope>NUCLEOTIDE SEQUENCE [LARGE SCALE GENOMIC DNA]</scope>
    <source>
        <strain evidence="15">ATCC 700054 / DSM 10555 / JCM 9379 / NBRC 101784 / NCIMB 13414 / VKM Ac-1990 / NM-1</strain>
    </source>
</reference>
<evidence type="ECO:0000256" key="1">
    <source>
        <dbReference type="ARBA" id="ARBA00004141"/>
    </source>
</evidence>
<dbReference type="InterPro" id="IPR010617">
    <property type="entry name" value="TMEM175-like"/>
</dbReference>
<evidence type="ECO:0000256" key="11">
    <source>
        <dbReference type="ARBA" id="ARBA00023303"/>
    </source>
</evidence>
<sequence length="225" mass="24664">MTEGHAVAEMERRPVERLVFFTDAAVAIALTLLILPLMEDVGEATAHGADTYEYLADNVDPLISFVVSFVIIARYWRLHDTVFRHAEYELPGLFGLDMAWLLCIVFLPVATALVGSAAPDRVQYVLYIGTILAASLLLTVMVIRFRADPSSWKKGHELPASFVTGCRVASTLIAIALVITMIFPAIGYLSLVLLVLSGRLTKLVSRRRSTLDRSQTDGHASDGTT</sequence>
<keyword evidence="3" id="KW-0813">Transport</keyword>
<keyword evidence="6" id="KW-0631">Potassium channel</keyword>
<dbReference type="STRING" id="1032480.MLP_42880"/>